<name>A0A5N6DLY2_ASPPA</name>
<dbReference type="Proteomes" id="UP000326532">
    <property type="component" value="Unassembled WGS sequence"/>
</dbReference>
<reference evidence="1 2" key="1">
    <citation type="submission" date="2019-04" db="EMBL/GenBank/DDBJ databases">
        <title>Fungal friends and foes A comparative genomics study of 23 Aspergillus species from section Flavi.</title>
        <authorList>
            <consortium name="DOE Joint Genome Institute"/>
            <person name="Kjaerbolling I."/>
            <person name="Vesth T.C."/>
            <person name="Frisvad J.C."/>
            <person name="Nybo J.L."/>
            <person name="Theobald S."/>
            <person name="Kildgaard S."/>
            <person name="Petersen T.I."/>
            <person name="Kuo A."/>
            <person name="Sato A."/>
            <person name="Lyhne E.K."/>
            <person name="Kogle M.E."/>
            <person name="Wiebenga A."/>
            <person name="Kun R.S."/>
            <person name="Lubbers R.J."/>
            <person name="Makela M.R."/>
            <person name="Barry K."/>
            <person name="Chovatia M."/>
            <person name="Clum A."/>
            <person name="Daum C."/>
            <person name="Haridas S."/>
            <person name="He G."/>
            <person name="LaButti K."/>
            <person name="Lipzen A."/>
            <person name="Mondo S."/>
            <person name="Pangilinan J."/>
            <person name="Riley R."/>
            <person name="Salamov A."/>
            <person name="Simmons B.A."/>
            <person name="Magnuson J.K."/>
            <person name="Henrissat B."/>
            <person name="Mortensen U.H."/>
            <person name="Larsen T.O."/>
            <person name="De vries R.P."/>
            <person name="Grigoriev I.V."/>
            <person name="Machida M."/>
            <person name="Baker S.E."/>
            <person name="Andersen M.R."/>
        </authorList>
    </citation>
    <scope>NUCLEOTIDE SEQUENCE [LARGE SCALE GENOMIC DNA]</scope>
    <source>
        <strain evidence="1 2">CBS 117618</strain>
    </source>
</reference>
<keyword evidence="2" id="KW-1185">Reference proteome</keyword>
<sequence>MRRVRTGRLINQAAPYVQLRPYMVVPESLRPSLWELCRRAFYQHRRIPKVVGAALMQLSFCARSLGFFRSSRMLSQRADIMMIPLGLRSTSLENLAVPTPRNDLRIAVTRTKHSGKGILLPKVGFAETSRDHRLTQDTGVSRHPYFCPHPQASHIYGTDRKRSAYYTSGSN</sequence>
<protein>
    <submittedName>
        <fullName evidence="1">Uncharacterized protein</fullName>
    </submittedName>
</protein>
<dbReference type="VEuPathDB" id="FungiDB:BDV34DRAFT_194341"/>
<proteinExistence type="predicted"/>
<dbReference type="EMBL" id="ML734965">
    <property type="protein sequence ID" value="KAB8206119.1"/>
    <property type="molecule type" value="Genomic_DNA"/>
</dbReference>
<gene>
    <name evidence="1" type="ORF">BDV34DRAFT_194341</name>
</gene>
<dbReference type="AlphaFoldDB" id="A0A5N6DLY2"/>
<accession>A0A5N6DLY2</accession>
<evidence type="ECO:0000313" key="1">
    <source>
        <dbReference type="EMBL" id="KAB8206119.1"/>
    </source>
</evidence>
<organism evidence="1 2">
    <name type="scientific">Aspergillus parasiticus</name>
    <dbReference type="NCBI Taxonomy" id="5067"/>
    <lineage>
        <taxon>Eukaryota</taxon>
        <taxon>Fungi</taxon>
        <taxon>Dikarya</taxon>
        <taxon>Ascomycota</taxon>
        <taxon>Pezizomycotina</taxon>
        <taxon>Eurotiomycetes</taxon>
        <taxon>Eurotiomycetidae</taxon>
        <taxon>Eurotiales</taxon>
        <taxon>Aspergillaceae</taxon>
        <taxon>Aspergillus</taxon>
        <taxon>Aspergillus subgen. Circumdati</taxon>
    </lineage>
</organism>
<evidence type="ECO:0000313" key="2">
    <source>
        <dbReference type="Proteomes" id="UP000326532"/>
    </source>
</evidence>